<comment type="catalytic activity">
    <reaction evidence="4">
        <text>chorismate = 3-[(1-carboxyvinyl)-oxy]benzoate + H2O</text>
        <dbReference type="Rhea" id="RHEA:40051"/>
        <dbReference type="ChEBI" id="CHEBI:15377"/>
        <dbReference type="ChEBI" id="CHEBI:29748"/>
        <dbReference type="ChEBI" id="CHEBI:76981"/>
        <dbReference type="EC" id="4.2.1.151"/>
    </reaction>
</comment>
<evidence type="ECO:0000256" key="2">
    <source>
        <dbReference type="ARBA" id="ARBA00022428"/>
    </source>
</evidence>
<dbReference type="Proteomes" id="UP000470771">
    <property type="component" value="Unassembled WGS sequence"/>
</dbReference>
<comment type="function">
    <text evidence="4">Catalyzes the dehydration of chorismate into 3-[(1-carboxyvinyl)oxy]benzoate, a step in the biosynthesis of menaquinone (MK, vitamin K2).</text>
</comment>
<dbReference type="SUPFAM" id="SSF53850">
    <property type="entry name" value="Periplasmic binding protein-like II"/>
    <property type="match status" value="1"/>
</dbReference>
<name>A0A6N9NN52_9FLAO</name>
<dbReference type="PANTHER" id="PTHR37690">
    <property type="entry name" value="CHORISMATE DEHYDRATASE"/>
    <property type="match status" value="1"/>
</dbReference>
<evidence type="ECO:0000256" key="4">
    <source>
        <dbReference type="HAMAP-Rule" id="MF_00995"/>
    </source>
</evidence>
<dbReference type="GO" id="GO:0009234">
    <property type="term" value="P:menaquinone biosynthetic process"/>
    <property type="evidence" value="ECO:0007669"/>
    <property type="project" value="UniProtKB-UniRule"/>
</dbReference>
<evidence type="ECO:0000256" key="1">
    <source>
        <dbReference type="ARBA" id="ARBA00004863"/>
    </source>
</evidence>
<comment type="similarity">
    <text evidence="4">Belongs to the MqnA/MqnD family. MqnA subfamily.</text>
</comment>
<gene>
    <name evidence="4" type="primary">mqnA</name>
    <name evidence="5" type="ORF">GQN54_10340</name>
</gene>
<dbReference type="CDD" id="cd13634">
    <property type="entry name" value="PBP2_Sco4506"/>
    <property type="match status" value="1"/>
</dbReference>
<dbReference type="RefSeq" id="WP_160633462.1">
    <property type="nucleotide sequence ID" value="NZ_WWNE01000007.1"/>
</dbReference>
<dbReference type="AlphaFoldDB" id="A0A6N9NN52"/>
<keyword evidence="3 4" id="KW-0456">Lyase</keyword>
<organism evidence="5 6">
    <name type="scientific">Acidiluteibacter ferrifornacis</name>
    <dbReference type="NCBI Taxonomy" id="2692424"/>
    <lineage>
        <taxon>Bacteria</taxon>
        <taxon>Pseudomonadati</taxon>
        <taxon>Bacteroidota</taxon>
        <taxon>Flavobacteriia</taxon>
        <taxon>Flavobacteriales</taxon>
        <taxon>Cryomorphaceae</taxon>
        <taxon>Acidiluteibacter</taxon>
    </lineage>
</organism>
<evidence type="ECO:0000313" key="5">
    <source>
        <dbReference type="EMBL" id="NBG66517.1"/>
    </source>
</evidence>
<protein>
    <recommendedName>
        <fullName evidence="4">Chorismate dehydratase</fullName>
        <ecNumber evidence="4">4.2.1.151</ecNumber>
    </recommendedName>
    <alternativeName>
        <fullName evidence="4">Menaquinone biosynthetic enzyme MqnA</fullName>
    </alternativeName>
</protein>
<sequence length="248" mass="28078">MIKISAVSYLNTLPFAYGIEQSEYIKNNSVISRDIPSECARKLLAGEVDLGLVPVAIIPQLKESYIISDYCIGAVNKVHSVNLYSHYPIDEVTKIKLDYQSRTSVNLCKILCKKHWHVAPRFEQASIGFENNIDSQEAAVIIGDRTFNLEDSYPYVYDLSEEWYKMTGLPFVFAAWVANKEIPTDYIAEFNEACANGIDHIDEAIKFGNIDIINQEAQKKYLTESISYSLDADKRKGLSLFLKLLAEL</sequence>
<dbReference type="InterPro" id="IPR030868">
    <property type="entry name" value="MqnA"/>
</dbReference>
<evidence type="ECO:0000256" key="3">
    <source>
        <dbReference type="ARBA" id="ARBA00023239"/>
    </source>
</evidence>
<dbReference type="Gene3D" id="3.40.190.10">
    <property type="entry name" value="Periplasmic binding protein-like II"/>
    <property type="match status" value="2"/>
</dbReference>
<dbReference type="UniPathway" id="UPA00079"/>
<comment type="pathway">
    <text evidence="1 4">Quinol/quinone metabolism; menaquinone biosynthesis.</text>
</comment>
<dbReference type="HAMAP" id="MF_00995">
    <property type="entry name" value="MqnA"/>
    <property type="match status" value="1"/>
</dbReference>
<dbReference type="EC" id="4.2.1.151" evidence="4"/>
<comment type="caution">
    <text evidence="5">The sequence shown here is derived from an EMBL/GenBank/DDBJ whole genome shotgun (WGS) entry which is preliminary data.</text>
</comment>
<proteinExistence type="inferred from homology"/>
<keyword evidence="6" id="KW-1185">Reference proteome</keyword>
<dbReference type="InterPro" id="IPR003773">
    <property type="entry name" value="Menaquinone_biosynth"/>
</dbReference>
<dbReference type="PANTHER" id="PTHR37690:SF1">
    <property type="entry name" value="CHORISMATE DEHYDRATASE"/>
    <property type="match status" value="1"/>
</dbReference>
<evidence type="ECO:0000313" key="6">
    <source>
        <dbReference type="Proteomes" id="UP000470771"/>
    </source>
</evidence>
<reference evidence="5 6" key="1">
    <citation type="submission" date="2019-12" db="EMBL/GenBank/DDBJ databases">
        <authorList>
            <person name="Zhao J."/>
        </authorList>
    </citation>
    <scope>NUCLEOTIDE SEQUENCE [LARGE SCALE GENOMIC DNA]</scope>
    <source>
        <strain evidence="5 6">S-15</strain>
    </source>
</reference>
<dbReference type="Pfam" id="PF02621">
    <property type="entry name" value="VitK2_biosynth"/>
    <property type="match status" value="1"/>
</dbReference>
<dbReference type="EMBL" id="WWNE01000007">
    <property type="protein sequence ID" value="NBG66517.1"/>
    <property type="molecule type" value="Genomic_DNA"/>
</dbReference>
<accession>A0A6N9NN52</accession>
<dbReference type="GO" id="GO:0016836">
    <property type="term" value="F:hydro-lyase activity"/>
    <property type="evidence" value="ECO:0007669"/>
    <property type="project" value="UniProtKB-UniRule"/>
</dbReference>
<keyword evidence="2 4" id="KW-0474">Menaquinone biosynthesis</keyword>